<keyword evidence="2" id="KW-1185">Reference proteome</keyword>
<dbReference type="AlphaFoldDB" id="A0A239NZZ7"/>
<evidence type="ECO:0000313" key="1">
    <source>
        <dbReference type="EMBL" id="SNT60415.1"/>
    </source>
</evidence>
<proteinExistence type="predicted"/>
<dbReference type="EMBL" id="FZOR01000057">
    <property type="protein sequence ID" value="SNT60415.1"/>
    <property type="molecule type" value="Genomic_DNA"/>
</dbReference>
<gene>
    <name evidence="1" type="ORF">SAMN05443665_105712</name>
</gene>
<dbReference type="InterPro" id="IPR027417">
    <property type="entry name" value="P-loop_NTPase"/>
</dbReference>
<reference evidence="1 2" key="1">
    <citation type="submission" date="2017-06" db="EMBL/GenBank/DDBJ databases">
        <authorList>
            <person name="Kim H.J."/>
            <person name="Triplett B.A."/>
        </authorList>
    </citation>
    <scope>NUCLEOTIDE SEQUENCE [LARGE SCALE GENOMIC DNA]</scope>
    <source>
        <strain evidence="1 2">DSM 44715</strain>
    </source>
</reference>
<sequence>MNPFDGYGDFEPCWKGADCPYQPRDFLRFTNAPAPLPLDHVRGSVVLVAGPPGHGKSVYGHRLLHEYQAQGLTPIELLPAGPFEGCLARRRRVLGKLRAQTGGLRPGEVSDAEIDDAAWADGLRKVMDHADRKLVVRLPGVMQGTTGSGDLLAWEICQYAMAAGPGNHVFVYEFNAEVWPDDWDRLRAEVERHRDAKVRLRVLEPVAPDQLLADAQAVMAAPPGTGVTLDAQMSEGLQYVLGKDLLHPASFRRLMRLAVDRVIAEQSTKITLGHLLDQAMRIKKEAA</sequence>
<dbReference type="OrthoDB" id="3463405at2"/>
<dbReference type="SUPFAM" id="SSF52540">
    <property type="entry name" value="P-loop containing nucleoside triphosphate hydrolases"/>
    <property type="match status" value="1"/>
</dbReference>
<evidence type="ECO:0000313" key="2">
    <source>
        <dbReference type="Proteomes" id="UP000198318"/>
    </source>
</evidence>
<accession>A0A239NZZ7</accession>
<dbReference type="RefSeq" id="WP_089330641.1">
    <property type="nucleotide sequence ID" value="NZ_FZOR01000057.1"/>
</dbReference>
<protein>
    <submittedName>
        <fullName evidence="1">Uncharacterized protein</fullName>
    </submittedName>
</protein>
<name>A0A239NZZ7_9ACTN</name>
<dbReference type="Proteomes" id="UP000198318">
    <property type="component" value="Unassembled WGS sequence"/>
</dbReference>
<organism evidence="1 2">
    <name type="scientific">Actinomadura meyerae</name>
    <dbReference type="NCBI Taxonomy" id="240840"/>
    <lineage>
        <taxon>Bacteria</taxon>
        <taxon>Bacillati</taxon>
        <taxon>Actinomycetota</taxon>
        <taxon>Actinomycetes</taxon>
        <taxon>Streptosporangiales</taxon>
        <taxon>Thermomonosporaceae</taxon>
        <taxon>Actinomadura</taxon>
    </lineage>
</organism>